<protein>
    <submittedName>
        <fullName evidence="1">Uncharacterized protein</fullName>
    </submittedName>
</protein>
<reference evidence="1" key="1">
    <citation type="submission" date="2019-12" db="EMBL/GenBank/DDBJ databases">
        <title>An insight into the sialome of adult female Ixodes ricinus ticks feeding for 6 days.</title>
        <authorList>
            <person name="Perner J."/>
            <person name="Ribeiro J.M.C."/>
        </authorList>
    </citation>
    <scope>NUCLEOTIDE SEQUENCE</scope>
    <source>
        <strain evidence="1">Semi-engorged</strain>
        <tissue evidence="1">Salivary glands</tissue>
    </source>
</reference>
<name>A0A6B0U3Y7_IXORI</name>
<proteinExistence type="predicted"/>
<sequence>MLKHVGLMLATPQNTTYFCIHIYVYESLVLGSSLIGAPSTKRHFFVYTRRGCSGHIKSPTEKAQALNKCCGRAHR</sequence>
<dbReference type="EMBL" id="GIFC01001361">
    <property type="protein sequence ID" value="MXU83444.1"/>
    <property type="molecule type" value="Transcribed_RNA"/>
</dbReference>
<dbReference type="AlphaFoldDB" id="A0A6B0U3Y7"/>
<evidence type="ECO:0000313" key="1">
    <source>
        <dbReference type="EMBL" id="MXU83444.1"/>
    </source>
</evidence>
<organism evidence="1">
    <name type="scientific">Ixodes ricinus</name>
    <name type="common">Common tick</name>
    <name type="synonym">Acarus ricinus</name>
    <dbReference type="NCBI Taxonomy" id="34613"/>
    <lineage>
        <taxon>Eukaryota</taxon>
        <taxon>Metazoa</taxon>
        <taxon>Ecdysozoa</taxon>
        <taxon>Arthropoda</taxon>
        <taxon>Chelicerata</taxon>
        <taxon>Arachnida</taxon>
        <taxon>Acari</taxon>
        <taxon>Parasitiformes</taxon>
        <taxon>Ixodida</taxon>
        <taxon>Ixodoidea</taxon>
        <taxon>Ixodidae</taxon>
        <taxon>Ixodinae</taxon>
        <taxon>Ixodes</taxon>
    </lineage>
</organism>
<accession>A0A6B0U3Y7</accession>